<accession>A0ABX7PVZ3</accession>
<evidence type="ECO:0000313" key="1">
    <source>
        <dbReference type="EMBL" id="QSR86843.1"/>
    </source>
</evidence>
<proteinExistence type="predicted"/>
<dbReference type="EMBL" id="CP065956">
    <property type="protein sequence ID" value="QSR86843.1"/>
    <property type="molecule type" value="Genomic_DNA"/>
</dbReference>
<keyword evidence="2" id="KW-1185">Reference proteome</keyword>
<sequence>MMGNTDSGKVRSGFFLSLFILASCSLHSSFPSRFPVNLECQKIDYLISASQLRVMPSKEGFVLSTPLVYANKKLLPIGTEFRAQRAFPQALPPRYTVDGLRINPQSPFVPATGVVFYSEGKYWLTLSSLYVPKNR</sequence>
<protein>
    <recommendedName>
        <fullName evidence="3">Lipoprotein</fullName>
    </recommendedName>
</protein>
<name>A0ABX7PVZ3_9BACT</name>
<evidence type="ECO:0000313" key="2">
    <source>
        <dbReference type="Proteomes" id="UP000663088"/>
    </source>
</evidence>
<evidence type="ECO:0008006" key="3">
    <source>
        <dbReference type="Google" id="ProtNLM"/>
    </source>
</evidence>
<organism evidence="1 2">
    <name type="scientific">Candidatus Methylacidiphilum infernorum</name>
    <dbReference type="NCBI Taxonomy" id="511746"/>
    <lineage>
        <taxon>Bacteria</taxon>
        <taxon>Pseudomonadati</taxon>
        <taxon>Verrucomicrobiota</taxon>
        <taxon>Methylacidiphilae</taxon>
        <taxon>Methylacidiphilales</taxon>
        <taxon>Methylacidiphilaceae</taxon>
        <taxon>Methylacidiphilum (ex Ratnadevi et al. 2023)</taxon>
    </lineage>
</organism>
<dbReference type="Proteomes" id="UP000663088">
    <property type="component" value="Chromosome"/>
</dbReference>
<gene>
    <name evidence="1" type="ORF">EM20IM_00255</name>
</gene>
<reference evidence="1 2" key="1">
    <citation type="submission" date="2020-12" db="EMBL/GenBank/DDBJ databases">
        <authorList>
            <person name="Awala S.I."/>
            <person name="Gwak J.-H."/>
            <person name="Kim S.-J."/>
            <person name="Rhee S.-K."/>
        </authorList>
    </citation>
    <scope>NUCLEOTIDE SEQUENCE [LARGE SCALE GENOMIC DNA]</scope>
    <source>
        <strain evidence="1 2">IT5</strain>
    </source>
</reference>